<dbReference type="AlphaFoldDB" id="A0A9N9JN55"/>
<dbReference type="Proteomes" id="UP000789405">
    <property type="component" value="Unassembled WGS sequence"/>
</dbReference>
<keyword evidence="2" id="KW-1185">Reference proteome</keyword>
<evidence type="ECO:0000313" key="1">
    <source>
        <dbReference type="EMBL" id="CAG8789721.1"/>
    </source>
</evidence>
<accession>A0A9N9JN55</accession>
<reference evidence="1" key="1">
    <citation type="submission" date="2021-06" db="EMBL/GenBank/DDBJ databases">
        <authorList>
            <person name="Kallberg Y."/>
            <person name="Tangrot J."/>
            <person name="Rosling A."/>
        </authorList>
    </citation>
    <scope>NUCLEOTIDE SEQUENCE</scope>
    <source>
        <strain evidence="1">MA453B</strain>
    </source>
</reference>
<evidence type="ECO:0000313" key="2">
    <source>
        <dbReference type="Proteomes" id="UP000789405"/>
    </source>
</evidence>
<gene>
    <name evidence="1" type="ORF">DERYTH_LOCUS21164</name>
</gene>
<proteinExistence type="predicted"/>
<protein>
    <submittedName>
        <fullName evidence="1">19943_t:CDS:1</fullName>
    </submittedName>
</protein>
<dbReference type="OrthoDB" id="2436883at2759"/>
<comment type="caution">
    <text evidence="1">The sequence shown here is derived from an EMBL/GenBank/DDBJ whole genome shotgun (WGS) entry which is preliminary data.</text>
</comment>
<name>A0A9N9JN55_9GLOM</name>
<sequence length="92" mass="11073">EQPLLLLSFVLHPKYGLSKFSSDVSGLSYSHFSQWLNYYYHAWFDEVPICILHEFLLYQREVFSFNKEMYKQFDENIFDFWDSTKGLAPELS</sequence>
<dbReference type="EMBL" id="CAJVPY010026412">
    <property type="protein sequence ID" value="CAG8789721.1"/>
    <property type="molecule type" value="Genomic_DNA"/>
</dbReference>
<feature type="non-terminal residue" evidence="1">
    <location>
        <position position="1"/>
    </location>
</feature>
<organism evidence="1 2">
    <name type="scientific">Dentiscutata erythropus</name>
    <dbReference type="NCBI Taxonomy" id="1348616"/>
    <lineage>
        <taxon>Eukaryota</taxon>
        <taxon>Fungi</taxon>
        <taxon>Fungi incertae sedis</taxon>
        <taxon>Mucoromycota</taxon>
        <taxon>Glomeromycotina</taxon>
        <taxon>Glomeromycetes</taxon>
        <taxon>Diversisporales</taxon>
        <taxon>Gigasporaceae</taxon>
        <taxon>Dentiscutata</taxon>
    </lineage>
</organism>